<keyword evidence="4" id="KW-0520">NAD</keyword>
<reference evidence="6" key="1">
    <citation type="journal article" date="2021" name="J Fungi (Basel)">
        <title>Genomic and Metabolomic Analyses of the Marine Fungus Emericellopsis cladophorae: Insights into Saltwater Adaptability Mechanisms and Its Biosynthetic Potential.</title>
        <authorList>
            <person name="Goncalves M.F.M."/>
            <person name="Hilario S."/>
            <person name="Van de Peer Y."/>
            <person name="Esteves A.C."/>
            <person name="Alves A."/>
        </authorList>
    </citation>
    <scope>NUCLEOTIDE SEQUENCE</scope>
    <source>
        <strain evidence="6">MUM 19.33</strain>
    </source>
</reference>
<comment type="similarity">
    <text evidence="1">Belongs to the D-isomer specific 2-hydroxyacid dehydrogenase family.</text>
</comment>
<dbReference type="AlphaFoldDB" id="A0A9P9Y2X5"/>
<evidence type="ECO:0000256" key="1">
    <source>
        <dbReference type="ARBA" id="ARBA00005854"/>
    </source>
</evidence>
<gene>
    <name evidence="6" type="ORF">J7T54_008436</name>
</gene>
<keyword evidence="7" id="KW-1185">Reference proteome</keyword>
<dbReference type="InterPro" id="IPR006140">
    <property type="entry name" value="D-isomer_DH_NAD-bd"/>
</dbReference>
<dbReference type="InterPro" id="IPR029753">
    <property type="entry name" value="D-isomer_DH_CS"/>
</dbReference>
<evidence type="ECO:0000256" key="2">
    <source>
        <dbReference type="ARBA" id="ARBA00022857"/>
    </source>
</evidence>
<evidence type="ECO:0000259" key="5">
    <source>
        <dbReference type="Pfam" id="PF02826"/>
    </source>
</evidence>
<dbReference type="PROSITE" id="PS00671">
    <property type="entry name" value="D_2_HYDROXYACID_DH_3"/>
    <property type="match status" value="1"/>
</dbReference>
<evidence type="ECO:0000256" key="4">
    <source>
        <dbReference type="ARBA" id="ARBA00023027"/>
    </source>
</evidence>
<sequence length="595" mass="64066">MKISGRTFIISGGASGLGKACVEEILSHGGNVAILDMNEEDGQDLVKELGPSSRFFTCNVLETESVSAAVSGAVAWARETGKLIGGVIPAAGVSTPATMLDRDNQPFSLDDFEFVINVNLRGTIDLVRQALPHIASQPASEPDGERGVVIMVASSAAFDGQKGQVSYSASKGAVASMTLPMARDLSRHGIRVVTIAPSLFESRMTSMMSGKVRKSLEKAMEFPRRSGRPEEFASLVKQAIENIMLNGVVVRLDGAMRMPSKIDQEMARYQVAVLDDYQGAAVSKFSSLDATQFQVTHILDTLPPYSRPDTPQHAKDELVKRLQPYHIISLHLPSFQSMSTLVAGTASTRTALGTQGASTDSTTQHCVTMILALARNVAADDANVKAGKWQTDFAIGLAGKTLGAVGLGRLGLSVARIMHLAFGMKILAWSTNLTQEAADEKANCCGLSVQDEHGNKTFQVVSKTDLFKKSDVVTLQLVLSDRSRGIITKSDLELMHAGALFVNTSRGPLVVESDILDVLQAGKIAGAALDVFDVEPLPKDSPWRSQDWGRGGRSRVLLTPHMGYVQEDSLGRWYEQQVANIKRWVKGEPLECLLA</sequence>
<dbReference type="CDD" id="cd12169">
    <property type="entry name" value="PGDH_like_1"/>
    <property type="match status" value="1"/>
</dbReference>
<dbReference type="EMBL" id="JAGIXG020000014">
    <property type="protein sequence ID" value="KAI6782350.1"/>
    <property type="molecule type" value="Genomic_DNA"/>
</dbReference>
<dbReference type="OrthoDB" id="298012at2759"/>
<dbReference type="Gene3D" id="3.40.50.720">
    <property type="entry name" value="NAD(P)-binding Rossmann-like Domain"/>
    <property type="match status" value="3"/>
</dbReference>
<accession>A0A9P9Y2X5</accession>
<dbReference type="GO" id="GO:0051287">
    <property type="term" value="F:NAD binding"/>
    <property type="evidence" value="ECO:0007669"/>
    <property type="project" value="InterPro"/>
</dbReference>
<dbReference type="InterPro" id="IPR020904">
    <property type="entry name" value="Sc_DH/Rdtase_CS"/>
</dbReference>
<keyword evidence="3" id="KW-0560">Oxidoreductase</keyword>
<dbReference type="PANTHER" id="PTHR42789:SF1">
    <property type="entry name" value="D-ISOMER SPECIFIC 2-HYDROXYACID DEHYDROGENASE FAMILY PROTEIN (AFU_ORTHOLOGUE AFUA_6G10090)"/>
    <property type="match status" value="1"/>
</dbReference>
<keyword evidence="2" id="KW-0521">NADP</keyword>
<evidence type="ECO:0000313" key="6">
    <source>
        <dbReference type="EMBL" id="KAI6782350.1"/>
    </source>
</evidence>
<evidence type="ECO:0000313" key="7">
    <source>
        <dbReference type="Proteomes" id="UP001055219"/>
    </source>
</evidence>
<proteinExistence type="inferred from homology"/>
<protein>
    <recommendedName>
        <fullName evidence="5">D-isomer specific 2-hydroxyacid dehydrogenase NAD-binding domain-containing protein</fullName>
    </recommendedName>
</protein>
<feature type="domain" description="D-isomer specific 2-hydroxyacid dehydrogenase NAD-binding" evidence="5">
    <location>
        <begin position="367"/>
        <end position="563"/>
    </location>
</feature>
<dbReference type="GO" id="GO:0016491">
    <property type="term" value="F:oxidoreductase activity"/>
    <property type="evidence" value="ECO:0007669"/>
    <property type="project" value="UniProtKB-KW"/>
</dbReference>
<dbReference type="Pfam" id="PF02826">
    <property type="entry name" value="2-Hacid_dh_C"/>
    <property type="match status" value="1"/>
</dbReference>
<dbReference type="GeneID" id="75834907"/>
<dbReference type="InterPro" id="IPR002347">
    <property type="entry name" value="SDR_fam"/>
</dbReference>
<dbReference type="InterPro" id="IPR036291">
    <property type="entry name" value="NAD(P)-bd_dom_sf"/>
</dbReference>
<dbReference type="Proteomes" id="UP001055219">
    <property type="component" value="Unassembled WGS sequence"/>
</dbReference>
<dbReference type="RefSeq" id="XP_051363206.1">
    <property type="nucleotide sequence ID" value="XM_051505474.1"/>
</dbReference>
<dbReference type="InterPro" id="IPR050857">
    <property type="entry name" value="D-2-hydroxyacid_DH"/>
</dbReference>
<dbReference type="SUPFAM" id="SSF51735">
    <property type="entry name" value="NAD(P)-binding Rossmann-fold domains"/>
    <property type="match status" value="2"/>
</dbReference>
<organism evidence="6 7">
    <name type="scientific">Emericellopsis cladophorae</name>
    <dbReference type="NCBI Taxonomy" id="2686198"/>
    <lineage>
        <taxon>Eukaryota</taxon>
        <taxon>Fungi</taxon>
        <taxon>Dikarya</taxon>
        <taxon>Ascomycota</taxon>
        <taxon>Pezizomycotina</taxon>
        <taxon>Sordariomycetes</taxon>
        <taxon>Hypocreomycetidae</taxon>
        <taxon>Hypocreales</taxon>
        <taxon>Bionectriaceae</taxon>
        <taxon>Emericellopsis</taxon>
    </lineage>
</organism>
<reference evidence="6" key="2">
    <citation type="submission" date="2022-07" db="EMBL/GenBank/DDBJ databases">
        <authorList>
            <person name="Goncalves M.F.M."/>
            <person name="Hilario S."/>
            <person name="Van De Peer Y."/>
            <person name="Esteves A.C."/>
            <person name="Alves A."/>
        </authorList>
    </citation>
    <scope>NUCLEOTIDE SEQUENCE</scope>
    <source>
        <strain evidence="6">MUM 19.33</strain>
    </source>
</reference>
<dbReference type="PANTHER" id="PTHR42789">
    <property type="entry name" value="D-ISOMER SPECIFIC 2-HYDROXYACID DEHYDROGENASE FAMILY PROTEIN (AFU_ORTHOLOGUE AFUA_6G10090)"/>
    <property type="match status" value="1"/>
</dbReference>
<dbReference type="PROSITE" id="PS00061">
    <property type="entry name" value="ADH_SHORT"/>
    <property type="match status" value="1"/>
</dbReference>
<evidence type="ECO:0000256" key="3">
    <source>
        <dbReference type="ARBA" id="ARBA00023002"/>
    </source>
</evidence>
<dbReference type="PRINTS" id="PR00081">
    <property type="entry name" value="GDHRDH"/>
</dbReference>
<dbReference type="Pfam" id="PF00106">
    <property type="entry name" value="adh_short"/>
    <property type="match status" value="1"/>
</dbReference>
<name>A0A9P9Y2X5_9HYPO</name>
<comment type="caution">
    <text evidence="6">The sequence shown here is derived from an EMBL/GenBank/DDBJ whole genome shotgun (WGS) entry which is preliminary data.</text>
</comment>